<evidence type="ECO:0000259" key="1">
    <source>
        <dbReference type="PROSITE" id="PS51518"/>
    </source>
</evidence>
<gene>
    <name evidence="2" type="ORF">CAUS1442_LOCUS4930</name>
</gene>
<evidence type="ECO:0000313" key="2">
    <source>
        <dbReference type="EMBL" id="CAD8332829.1"/>
    </source>
</evidence>
<dbReference type="EMBL" id="HBEF01007862">
    <property type="protein sequence ID" value="CAD8332829.1"/>
    <property type="molecule type" value="Transcribed_RNA"/>
</dbReference>
<reference evidence="2" key="1">
    <citation type="submission" date="2021-01" db="EMBL/GenBank/DDBJ databases">
        <authorList>
            <person name="Corre E."/>
            <person name="Pelletier E."/>
            <person name="Niang G."/>
            <person name="Scheremetjew M."/>
            <person name="Finn R."/>
            <person name="Kale V."/>
            <person name="Holt S."/>
            <person name="Cochrane G."/>
            <person name="Meng A."/>
            <person name="Brown T."/>
            <person name="Cohen L."/>
        </authorList>
    </citation>
    <scope>NUCLEOTIDE SEQUENCE</scope>
    <source>
        <strain evidence="2">CCMP3328</strain>
    </source>
</reference>
<sequence>MTRSDVTYLESFVEEISTIPHEIKRNMDLIQSLDRSSNETIQEMMKLQQQYVDDAEKKVLGLDVVDNRGIRVAKRKRGSAKSKATADDNLVVPTTEELAEYIHNEDMYSRIRECHQSAEQYAAEKCAIADQSCALIEDVCDRLDEDLKHLEQVLQRSGDFQVPGAAKPNDLAAIQPTAGGSEWILAKVISYDPHTGMYKLSDEDVESNKTFSLPQPQVAILGDLKNLARGDAVFAIYPDTTAFYQATVVQPPGRKSSTGNTFVMVNFLDDEDANGIIHDKAILLQHIMLPP</sequence>
<dbReference type="CDD" id="cd20393">
    <property type="entry name" value="Tudor_SGF29_rpt1"/>
    <property type="match status" value="1"/>
</dbReference>
<dbReference type="InterPro" id="IPR037802">
    <property type="entry name" value="SGF29"/>
</dbReference>
<dbReference type="SMART" id="SM01408">
    <property type="entry name" value="ING"/>
    <property type="match status" value="1"/>
</dbReference>
<dbReference type="Pfam" id="PF12998">
    <property type="entry name" value="ING"/>
    <property type="match status" value="1"/>
</dbReference>
<dbReference type="Gene3D" id="2.30.30.140">
    <property type="match status" value="2"/>
</dbReference>
<feature type="domain" description="SGF29 C-terminal" evidence="1">
    <location>
        <begin position="162"/>
        <end position="291"/>
    </location>
</feature>
<dbReference type="Gene3D" id="6.10.140.1740">
    <property type="match status" value="1"/>
</dbReference>
<dbReference type="PANTHER" id="PTHR21539">
    <property type="entry name" value="SAGA-ASSOCIATED FACTOR 29"/>
    <property type="match status" value="1"/>
</dbReference>
<dbReference type="InterPro" id="IPR047288">
    <property type="entry name" value="Tudor_SGF29_rpt1"/>
</dbReference>
<dbReference type="AlphaFoldDB" id="A0A7R9WSY6"/>
<dbReference type="InterPro" id="IPR010750">
    <property type="entry name" value="SGF29_tudor-like_dom"/>
</dbReference>
<dbReference type="Pfam" id="PF07039">
    <property type="entry name" value="SGF29_Tudor"/>
    <property type="match status" value="1"/>
</dbReference>
<dbReference type="PROSITE" id="PS51518">
    <property type="entry name" value="SGF29_C"/>
    <property type="match status" value="1"/>
</dbReference>
<name>A0A7R9WSY6_9STRA</name>
<protein>
    <recommendedName>
        <fullName evidence="1">SGF29 C-terminal domain-containing protein</fullName>
    </recommendedName>
</protein>
<accession>A0A7R9WSY6</accession>
<proteinExistence type="predicted"/>
<dbReference type="PANTHER" id="PTHR21539:SF0">
    <property type="entry name" value="SAGA-ASSOCIATED FACTOR 29"/>
    <property type="match status" value="1"/>
</dbReference>
<dbReference type="GO" id="GO:0000124">
    <property type="term" value="C:SAGA complex"/>
    <property type="evidence" value="ECO:0007669"/>
    <property type="project" value="InterPro"/>
</dbReference>
<dbReference type="InterPro" id="IPR024610">
    <property type="entry name" value="ING_N_histone-binding"/>
</dbReference>
<organism evidence="2">
    <name type="scientific">Craspedostauros australis</name>
    <dbReference type="NCBI Taxonomy" id="1486917"/>
    <lineage>
        <taxon>Eukaryota</taxon>
        <taxon>Sar</taxon>
        <taxon>Stramenopiles</taxon>
        <taxon>Ochrophyta</taxon>
        <taxon>Bacillariophyta</taxon>
        <taxon>Bacillariophyceae</taxon>
        <taxon>Bacillariophycidae</taxon>
        <taxon>Naviculales</taxon>
        <taxon>Naviculaceae</taxon>
        <taxon>Craspedostauros</taxon>
    </lineage>
</organism>